<dbReference type="EMBL" id="CAXDID020000017">
    <property type="protein sequence ID" value="CAL5984415.1"/>
    <property type="molecule type" value="Genomic_DNA"/>
</dbReference>
<proteinExistence type="predicted"/>
<protein>
    <submittedName>
        <fullName evidence="1">Uncharacterized protein</fullName>
    </submittedName>
</protein>
<dbReference type="EMBL" id="CATOUU010001186">
    <property type="protein sequence ID" value="CAI9978678.1"/>
    <property type="molecule type" value="Genomic_DNA"/>
</dbReference>
<evidence type="ECO:0000313" key="3">
    <source>
        <dbReference type="Proteomes" id="UP001642409"/>
    </source>
</evidence>
<evidence type="ECO:0000313" key="1">
    <source>
        <dbReference type="EMBL" id="CAI9978678.1"/>
    </source>
</evidence>
<keyword evidence="3" id="KW-1185">Reference proteome</keyword>
<organism evidence="1">
    <name type="scientific">Hexamita inflata</name>
    <dbReference type="NCBI Taxonomy" id="28002"/>
    <lineage>
        <taxon>Eukaryota</taxon>
        <taxon>Metamonada</taxon>
        <taxon>Diplomonadida</taxon>
        <taxon>Hexamitidae</taxon>
        <taxon>Hexamitinae</taxon>
        <taxon>Hexamita</taxon>
    </lineage>
</organism>
<name>A0AA86RS70_9EUKA</name>
<dbReference type="Proteomes" id="UP001642409">
    <property type="component" value="Unassembled WGS sequence"/>
</dbReference>
<sequence length="276" mass="32794">MNQSRSKSKPTFNKEQVLDLFATQLSILDNQPREVYLSNLQFLDEKIKEYKNKLPWNEIAQQLQADRWKLYHWYFETFERSISGTMDKEDLQILRQWLAQAIAEDRPLDKTFQNQLKSHLSREYHRSTFSIAFNNAKRQQMRGTKQSGLLFEESGRDSTPVGIKPSASMVSECSEQSQISELFPRSEFRPVIQKDEFSQKYYSSVNSEYYNPPVQQYQQSYQQQQYAQNMYSSNQYEKPKQQNNASNLLLDLLQQCDKPEDRHDFPDFLPLDKFDE</sequence>
<reference evidence="1" key="1">
    <citation type="submission" date="2023-06" db="EMBL/GenBank/DDBJ databases">
        <authorList>
            <person name="Kurt Z."/>
        </authorList>
    </citation>
    <scope>NUCLEOTIDE SEQUENCE</scope>
</reference>
<gene>
    <name evidence="1" type="ORF">HINF_LOCUS66323</name>
    <name evidence="2" type="ORF">HINF_LOCUS8088</name>
</gene>
<accession>A0AA86RS70</accession>
<evidence type="ECO:0000313" key="2">
    <source>
        <dbReference type="EMBL" id="CAL5984415.1"/>
    </source>
</evidence>
<dbReference type="AlphaFoldDB" id="A0AA86RS70"/>
<reference evidence="2 3" key="2">
    <citation type="submission" date="2024-07" db="EMBL/GenBank/DDBJ databases">
        <authorList>
            <person name="Akdeniz Z."/>
        </authorList>
    </citation>
    <scope>NUCLEOTIDE SEQUENCE [LARGE SCALE GENOMIC DNA]</scope>
</reference>
<comment type="caution">
    <text evidence="1">The sequence shown here is derived from an EMBL/GenBank/DDBJ whole genome shotgun (WGS) entry which is preliminary data.</text>
</comment>